<protein>
    <submittedName>
        <fullName evidence="3">Dipeptidyl-peptidase-3</fullName>
    </submittedName>
</protein>
<dbReference type="Proteomes" id="UP000245462">
    <property type="component" value="Unassembled WGS sequence"/>
</dbReference>
<dbReference type="SUPFAM" id="SSF48371">
    <property type="entry name" value="ARM repeat"/>
    <property type="match status" value="1"/>
</dbReference>
<evidence type="ECO:0000313" key="4">
    <source>
        <dbReference type="Proteomes" id="UP000245462"/>
    </source>
</evidence>
<accession>A0A2U1FHC8</accession>
<dbReference type="Gene3D" id="3.30.540.30">
    <property type="match status" value="2"/>
</dbReference>
<dbReference type="GO" id="GO:0046872">
    <property type="term" value="F:metal ion binding"/>
    <property type="evidence" value="ECO:0007669"/>
    <property type="project" value="UniProtKB-KW"/>
</dbReference>
<evidence type="ECO:0000313" key="3">
    <source>
        <dbReference type="EMBL" id="PVZ11569.1"/>
    </source>
</evidence>
<name>A0A2U1FHC8_9PORP</name>
<organism evidence="3 4">
    <name type="scientific">Porphyromonas loveana</name>
    <dbReference type="NCBI Taxonomy" id="1884669"/>
    <lineage>
        <taxon>Bacteria</taxon>
        <taxon>Pseudomonadati</taxon>
        <taxon>Bacteroidota</taxon>
        <taxon>Bacteroidia</taxon>
        <taxon>Bacteroidales</taxon>
        <taxon>Porphyromonadaceae</taxon>
        <taxon>Porphyromonas</taxon>
    </lineage>
</organism>
<evidence type="ECO:0000256" key="2">
    <source>
        <dbReference type="ARBA" id="ARBA00022801"/>
    </source>
</evidence>
<keyword evidence="2" id="KW-0378">Hydrolase</keyword>
<dbReference type="GO" id="GO:0016787">
    <property type="term" value="F:hydrolase activity"/>
    <property type="evidence" value="ECO:0007669"/>
    <property type="project" value="UniProtKB-KW"/>
</dbReference>
<gene>
    <name evidence="3" type="ORF">C7382_10629</name>
</gene>
<comment type="caution">
    <text evidence="3">The sequence shown here is derived from an EMBL/GenBank/DDBJ whole genome shotgun (WGS) entry which is preliminary data.</text>
</comment>
<dbReference type="PANTHER" id="PTHR23422:SF11">
    <property type="entry name" value="DIPEPTIDYL PEPTIDASE 3"/>
    <property type="match status" value="1"/>
</dbReference>
<reference evidence="3 4" key="1">
    <citation type="submission" date="2018-04" db="EMBL/GenBank/DDBJ databases">
        <title>Genomic Encyclopedia of Type Strains, Phase IV (KMG-IV): sequencing the most valuable type-strain genomes for metagenomic binning, comparative biology and taxonomic classification.</title>
        <authorList>
            <person name="Goeker M."/>
        </authorList>
    </citation>
    <scope>NUCLEOTIDE SEQUENCE [LARGE SCALE GENOMIC DNA]</scope>
    <source>
        <strain evidence="3 4">DSM 28520</strain>
    </source>
</reference>
<dbReference type="PANTHER" id="PTHR23422">
    <property type="entry name" value="DIPEPTIDYL PEPTIDASE III-RELATED"/>
    <property type="match status" value="1"/>
</dbReference>
<dbReference type="EMBL" id="QEKY01000006">
    <property type="protein sequence ID" value="PVZ11569.1"/>
    <property type="molecule type" value="Genomic_DNA"/>
</dbReference>
<keyword evidence="1" id="KW-0479">Metal-binding</keyword>
<proteinExistence type="predicted"/>
<evidence type="ECO:0000256" key="1">
    <source>
        <dbReference type="ARBA" id="ARBA00022723"/>
    </source>
</evidence>
<sequence length="907" mass="103250">MPLCPTFVTDADRPNHRSDLQNRLTMEKKEFQSGERVARFADIEILSYRADRFGQLSPEQRILCYHLAEAALRGRDISTVQNCRYNLWVRMLMERIYRHLREQPRTDEFGLLEEYLFCIWFANGIHHHYSGSKFIARFSADYLRTALRDTATELEPEELTLLERVLYDADFLPKRTEQSGDKDLIAASAVNFYTPGITQAEAESYYRTLQEALPEGEKECPPSFGLNTRLTRSVSGELHEEVCRAGGLYGEAIDHIITALADSMAYAENEQQRTALRLLSDYYRTGDLRLYDRFCIDWVGNKETRIDYINGFTEVYADPIGLHGSWEGLVHMRDEEASERTRIISEHAGWFEAHSPIDSRFRKQEARGVSATVVNVVTIAGDSYPATPIGINLPNADWIRACHGSKSVTIDNITDAYNHAARGTGLYEEFVPDAAMRRLMEAHADLTDSLHTDLHECLGHGSGQLLPGVAGDALREHASTIEETRADLFALYFLADSKMLELQLLSDPDAYKANYYKYMLNGLMTQLVRIKRGEKIEEAHMRNRALIARYVLEQAEPRGYMSLSAETGKTVLSINDYTGVRNIIAELLAEVQRIKSEGDYPAAKALVERYAIHIDAALHREVLERYAALEIAPYKGFVNPVLTPIYNTEGVMTDVEIAYTEGYAEQMLRYGEVYGYLSTESPLKQEARRLRTLLRRAMDGVLSASMREKGLEYGINFGVTREHLLRLARTADATAQLADYLWRRNVRETKILATMIYPPRELTHERATQLLREAENIELREQLTANLLEKMPHAMQSIGRWMGDPSATPAMITGAFMLAARLLTRGVLPEAGTEEMLIMRAIAYLTDEKETTELRRAAALTLKRYGRNTAERKQKVLHLLPEVSQDTAPVLHELCKDIRFELDFYSE</sequence>
<dbReference type="InterPro" id="IPR039461">
    <property type="entry name" value="Peptidase_M49"/>
</dbReference>
<dbReference type="Pfam" id="PF03571">
    <property type="entry name" value="Peptidase_M49"/>
    <property type="match status" value="2"/>
</dbReference>
<dbReference type="InterPro" id="IPR016024">
    <property type="entry name" value="ARM-type_fold"/>
</dbReference>
<dbReference type="AlphaFoldDB" id="A0A2U1FHC8"/>
<keyword evidence="4" id="KW-1185">Reference proteome</keyword>